<comment type="caution">
    <text evidence="9">The sequence shown here is derived from an EMBL/GenBank/DDBJ whole genome shotgun (WGS) entry which is preliminary data.</text>
</comment>
<dbReference type="Gene3D" id="3.10.200.10">
    <property type="entry name" value="Alpha carbonic anhydrase"/>
    <property type="match status" value="1"/>
</dbReference>
<dbReference type="SMART" id="SM01057">
    <property type="entry name" value="Carb_anhydrase"/>
    <property type="match status" value="1"/>
</dbReference>
<evidence type="ECO:0000256" key="7">
    <source>
        <dbReference type="ARBA" id="ARBA00048348"/>
    </source>
</evidence>
<dbReference type="EC" id="4.2.1.1" evidence="3"/>
<dbReference type="InterPro" id="IPR036398">
    <property type="entry name" value="CA_dom_sf"/>
</dbReference>
<proteinExistence type="inferred from homology"/>
<dbReference type="InterPro" id="IPR023561">
    <property type="entry name" value="Carbonic_anhydrase_a-class"/>
</dbReference>
<evidence type="ECO:0000256" key="1">
    <source>
        <dbReference type="ARBA" id="ARBA00001947"/>
    </source>
</evidence>
<comment type="catalytic activity">
    <reaction evidence="7">
        <text>hydrogencarbonate + H(+) = CO2 + H2O</text>
        <dbReference type="Rhea" id="RHEA:10748"/>
        <dbReference type="ChEBI" id="CHEBI:15377"/>
        <dbReference type="ChEBI" id="CHEBI:15378"/>
        <dbReference type="ChEBI" id="CHEBI:16526"/>
        <dbReference type="ChEBI" id="CHEBI:17544"/>
        <dbReference type="EC" id="4.2.1.1"/>
    </reaction>
</comment>
<dbReference type="SUPFAM" id="SSF51069">
    <property type="entry name" value="Carbonic anhydrase"/>
    <property type="match status" value="1"/>
</dbReference>
<dbReference type="AlphaFoldDB" id="A0A4Y2I4M7"/>
<dbReference type="GO" id="GO:0005737">
    <property type="term" value="C:cytoplasm"/>
    <property type="evidence" value="ECO:0007669"/>
    <property type="project" value="TreeGrafter"/>
</dbReference>
<name>A0A4Y2I4M7_ARAVE</name>
<evidence type="ECO:0000313" key="10">
    <source>
        <dbReference type="Proteomes" id="UP000499080"/>
    </source>
</evidence>
<comment type="cofactor">
    <cofactor evidence="1">
        <name>Zn(2+)</name>
        <dbReference type="ChEBI" id="CHEBI:29105"/>
    </cofactor>
</comment>
<evidence type="ECO:0000256" key="5">
    <source>
        <dbReference type="ARBA" id="ARBA00022833"/>
    </source>
</evidence>
<evidence type="ECO:0000256" key="4">
    <source>
        <dbReference type="ARBA" id="ARBA00022723"/>
    </source>
</evidence>
<dbReference type="EMBL" id="BGPR01002360">
    <property type="protein sequence ID" value="GBM72169.1"/>
    <property type="molecule type" value="Genomic_DNA"/>
</dbReference>
<dbReference type="InterPro" id="IPR001148">
    <property type="entry name" value="CA_dom"/>
</dbReference>
<keyword evidence="10" id="KW-1185">Reference proteome</keyword>
<dbReference type="PROSITE" id="PS51144">
    <property type="entry name" value="ALPHA_CA_2"/>
    <property type="match status" value="1"/>
</dbReference>
<keyword evidence="5" id="KW-0862">Zinc</keyword>
<feature type="domain" description="Alpha-carbonic anhydrase" evidence="8">
    <location>
        <begin position="89"/>
        <end position="359"/>
    </location>
</feature>
<dbReference type="GO" id="GO:0008270">
    <property type="term" value="F:zinc ion binding"/>
    <property type="evidence" value="ECO:0007669"/>
    <property type="project" value="InterPro"/>
</dbReference>
<protein>
    <recommendedName>
        <fullName evidence="3">carbonic anhydrase</fullName>
        <ecNumber evidence="3">4.2.1.1</ecNumber>
    </recommendedName>
</protein>
<dbReference type="OrthoDB" id="429145at2759"/>
<reference evidence="9 10" key="1">
    <citation type="journal article" date="2019" name="Sci. Rep.">
        <title>Orb-weaving spider Araneus ventricosus genome elucidates the spidroin gene catalogue.</title>
        <authorList>
            <person name="Kono N."/>
            <person name="Nakamura H."/>
            <person name="Ohtoshi R."/>
            <person name="Moran D.A.P."/>
            <person name="Shinohara A."/>
            <person name="Yoshida Y."/>
            <person name="Fujiwara M."/>
            <person name="Mori M."/>
            <person name="Tomita M."/>
            <person name="Arakawa K."/>
        </authorList>
    </citation>
    <scope>NUCLEOTIDE SEQUENCE [LARGE SCALE GENOMIC DNA]</scope>
</reference>
<keyword evidence="6" id="KW-0456">Lyase</keyword>
<evidence type="ECO:0000256" key="3">
    <source>
        <dbReference type="ARBA" id="ARBA00012925"/>
    </source>
</evidence>
<dbReference type="GO" id="GO:0004089">
    <property type="term" value="F:carbonate dehydratase activity"/>
    <property type="evidence" value="ECO:0007669"/>
    <property type="project" value="UniProtKB-EC"/>
</dbReference>
<dbReference type="PANTHER" id="PTHR18952">
    <property type="entry name" value="CARBONIC ANHYDRASE"/>
    <property type="match status" value="1"/>
</dbReference>
<evidence type="ECO:0000256" key="2">
    <source>
        <dbReference type="ARBA" id="ARBA00010718"/>
    </source>
</evidence>
<evidence type="ECO:0000259" key="8">
    <source>
        <dbReference type="PROSITE" id="PS51144"/>
    </source>
</evidence>
<sequence>MPNPGVLRRNPFKFAVQTLLALLAAIRSLCILVKNNIYDFLTQKWTAIPLSQTEITRTNGIMGISLVLAVLLAAADLNLAQYCEKNHEQDWSYHGYLNAPDDWREFFPACEEKSSPIRMFTDNMKNERNVTKLIFIQYDVPVIRAEMVNDGRTVILTPRDSVKRGILHDGHEYTLQHMQFHFGSTDRPGAEHTINHIRYPMEIQFIHKNAENRYANVALLVDVSDHLQIVKHHSVGFYFLMTSVYAQMEINHAFDPILEVLPEVTFKDDSTKLRSPLILEALLPESPASFYRYTGTLTTPPCDEAVWHVLRTTTCLGRHQLDLFLRLYSVKREDASPECLMKENYSPAERNDRDVCASQ</sequence>
<gene>
    <name evidence="9" type="primary">Ca9_1</name>
    <name evidence="9" type="ORF">AVEN_256176_1</name>
</gene>
<evidence type="ECO:0000313" key="9">
    <source>
        <dbReference type="EMBL" id="GBM72169.1"/>
    </source>
</evidence>
<comment type="similarity">
    <text evidence="2">Belongs to the alpha-carbonic anhydrase family.</text>
</comment>
<dbReference type="Pfam" id="PF00194">
    <property type="entry name" value="Carb_anhydrase"/>
    <property type="match status" value="1"/>
</dbReference>
<accession>A0A4Y2I4M7</accession>
<evidence type="ECO:0000256" key="6">
    <source>
        <dbReference type="ARBA" id="ARBA00023239"/>
    </source>
</evidence>
<keyword evidence="4" id="KW-0479">Metal-binding</keyword>
<dbReference type="Proteomes" id="UP000499080">
    <property type="component" value="Unassembled WGS sequence"/>
</dbReference>
<dbReference type="PANTHER" id="PTHR18952:SF141">
    <property type="entry name" value="CARBONIC ANHYDRASE"/>
    <property type="match status" value="1"/>
</dbReference>
<organism evidence="9 10">
    <name type="scientific">Araneus ventricosus</name>
    <name type="common">Orbweaver spider</name>
    <name type="synonym">Epeira ventricosa</name>
    <dbReference type="NCBI Taxonomy" id="182803"/>
    <lineage>
        <taxon>Eukaryota</taxon>
        <taxon>Metazoa</taxon>
        <taxon>Ecdysozoa</taxon>
        <taxon>Arthropoda</taxon>
        <taxon>Chelicerata</taxon>
        <taxon>Arachnida</taxon>
        <taxon>Araneae</taxon>
        <taxon>Araneomorphae</taxon>
        <taxon>Entelegynae</taxon>
        <taxon>Araneoidea</taxon>
        <taxon>Araneidae</taxon>
        <taxon>Araneus</taxon>
    </lineage>
</organism>